<keyword evidence="3 6" id="KW-0812">Transmembrane</keyword>
<evidence type="ECO:0000256" key="5">
    <source>
        <dbReference type="ARBA" id="ARBA00023136"/>
    </source>
</evidence>
<dbReference type="Pfam" id="PF02588">
    <property type="entry name" value="YitT_membrane"/>
    <property type="match status" value="1"/>
</dbReference>
<organism evidence="8 9">
    <name type="scientific">Duncaniella muris</name>
    <dbReference type="NCBI Taxonomy" id="2094150"/>
    <lineage>
        <taxon>Bacteria</taxon>
        <taxon>Pseudomonadati</taxon>
        <taxon>Bacteroidota</taxon>
        <taxon>Bacteroidia</taxon>
        <taxon>Bacteroidales</taxon>
        <taxon>Muribaculaceae</taxon>
        <taxon>Duncaniella</taxon>
    </lineage>
</organism>
<evidence type="ECO:0000256" key="4">
    <source>
        <dbReference type="ARBA" id="ARBA00022989"/>
    </source>
</evidence>
<feature type="transmembrane region" description="Helical" evidence="6">
    <location>
        <begin position="66"/>
        <end position="84"/>
    </location>
</feature>
<dbReference type="InterPro" id="IPR019264">
    <property type="entry name" value="DUF2179"/>
</dbReference>
<evidence type="ECO:0000313" key="9">
    <source>
        <dbReference type="Proteomes" id="UP000244905"/>
    </source>
</evidence>
<evidence type="ECO:0000259" key="7">
    <source>
        <dbReference type="Pfam" id="PF10035"/>
    </source>
</evidence>
<dbReference type="EMBL" id="PUEC01000004">
    <property type="protein sequence ID" value="PWB03581.1"/>
    <property type="molecule type" value="Genomic_DNA"/>
</dbReference>
<feature type="transmembrane region" description="Helical" evidence="6">
    <location>
        <begin position="196"/>
        <end position="214"/>
    </location>
</feature>
<evidence type="ECO:0000256" key="3">
    <source>
        <dbReference type="ARBA" id="ARBA00022692"/>
    </source>
</evidence>
<dbReference type="GeneID" id="82525198"/>
<dbReference type="RefSeq" id="WP_107031363.1">
    <property type="nucleotide sequence ID" value="NZ_CAJSYL010000009.1"/>
</dbReference>
<dbReference type="InterPro" id="IPR003740">
    <property type="entry name" value="YitT"/>
</dbReference>
<dbReference type="AlphaFoldDB" id="A0A2V1IRR9"/>
<reference evidence="9" key="1">
    <citation type="submission" date="2018-02" db="EMBL/GenBank/DDBJ databases">
        <authorList>
            <person name="Clavel T."/>
            <person name="Strowig T."/>
        </authorList>
    </citation>
    <scope>NUCLEOTIDE SEQUENCE [LARGE SCALE GENOMIC DNA]</scope>
    <source>
        <strain evidence="9">DSM 103720</strain>
    </source>
</reference>
<keyword evidence="9" id="KW-1185">Reference proteome</keyword>
<dbReference type="Pfam" id="PF10035">
    <property type="entry name" value="DUF2179"/>
    <property type="match status" value="1"/>
</dbReference>
<protein>
    <submittedName>
        <fullName evidence="8">YitT family protein</fullName>
    </submittedName>
</protein>
<sequence length="316" mass="34973">MSTPAKSDRTEAKPFLSQNIRDCIAIVSGILIYAVGFTVFILPHHIVIGGMAGFSSLIFYATGGRLPVAVVMYGTNILLLLCGFRYLGKGFVLRTIFGATLLSVLIGSVEGYFTSHPPLVSSAPMSVIMGAVMLGLGIGIYFSHHGTTGGTDIVAAIMSHVSDISMGRVMMIIDVSIVALSFFLPFDGDMEARIQSRTQTIIYGWLAIYIYSWLADRYIDKGKQTIQFIILSEKWETIAYRITHETGRGVSMWDGTGYWTGEPRKLMLIWCRQNDVYQILRIVKETDENAYVTNSSVRSVYGNGFDRLKLKKSSLP</sequence>
<dbReference type="Proteomes" id="UP000244905">
    <property type="component" value="Unassembled WGS sequence"/>
</dbReference>
<dbReference type="PANTHER" id="PTHR33545:SF5">
    <property type="entry name" value="UPF0750 MEMBRANE PROTEIN YITT"/>
    <property type="match status" value="1"/>
</dbReference>
<gene>
    <name evidence="8" type="ORF">C5O23_02400</name>
</gene>
<evidence type="ECO:0000256" key="6">
    <source>
        <dbReference type="SAM" id="Phobius"/>
    </source>
</evidence>
<feature type="transmembrane region" description="Helical" evidence="6">
    <location>
        <begin position="125"/>
        <end position="144"/>
    </location>
</feature>
<feature type="transmembrane region" description="Helical" evidence="6">
    <location>
        <begin position="165"/>
        <end position="184"/>
    </location>
</feature>
<comment type="caution">
    <text evidence="8">The sequence shown here is derived from an EMBL/GenBank/DDBJ whole genome shotgun (WGS) entry which is preliminary data.</text>
</comment>
<dbReference type="InterPro" id="IPR015867">
    <property type="entry name" value="N-reg_PII/ATP_PRibTrfase_C"/>
</dbReference>
<feature type="transmembrane region" description="Helical" evidence="6">
    <location>
        <begin position="91"/>
        <end position="113"/>
    </location>
</feature>
<dbReference type="GO" id="GO:0005886">
    <property type="term" value="C:plasma membrane"/>
    <property type="evidence" value="ECO:0007669"/>
    <property type="project" value="UniProtKB-SubCell"/>
</dbReference>
<comment type="subcellular location">
    <subcellularLocation>
        <location evidence="1">Cell membrane</location>
        <topology evidence="1">Multi-pass membrane protein</topology>
    </subcellularLocation>
</comment>
<proteinExistence type="predicted"/>
<accession>A0A2V1IRR9</accession>
<dbReference type="Gene3D" id="3.30.70.120">
    <property type="match status" value="1"/>
</dbReference>
<keyword evidence="5 6" id="KW-0472">Membrane</keyword>
<feature type="domain" description="DUF2179" evidence="7">
    <location>
        <begin position="248"/>
        <end position="302"/>
    </location>
</feature>
<dbReference type="InterPro" id="IPR051461">
    <property type="entry name" value="UPF0750_membrane"/>
</dbReference>
<keyword evidence="2" id="KW-1003">Cell membrane</keyword>
<evidence type="ECO:0000256" key="2">
    <source>
        <dbReference type="ARBA" id="ARBA00022475"/>
    </source>
</evidence>
<keyword evidence="4 6" id="KW-1133">Transmembrane helix</keyword>
<dbReference type="PIRSF" id="PIRSF006483">
    <property type="entry name" value="Membrane_protein_YitT"/>
    <property type="match status" value="1"/>
</dbReference>
<name>A0A2V1IRR9_9BACT</name>
<evidence type="ECO:0000313" key="8">
    <source>
        <dbReference type="EMBL" id="PWB03581.1"/>
    </source>
</evidence>
<dbReference type="PANTHER" id="PTHR33545">
    <property type="entry name" value="UPF0750 MEMBRANE PROTEIN YITT-RELATED"/>
    <property type="match status" value="1"/>
</dbReference>
<evidence type="ECO:0000256" key="1">
    <source>
        <dbReference type="ARBA" id="ARBA00004651"/>
    </source>
</evidence>
<feature type="transmembrane region" description="Helical" evidence="6">
    <location>
        <begin position="23"/>
        <end position="46"/>
    </location>
</feature>